<accession>A0ABW0JFK0</accession>
<protein>
    <recommendedName>
        <fullName evidence="3">Right-handed parallel beta-helix repeat-containing protein</fullName>
    </recommendedName>
</protein>
<dbReference type="EMBL" id="JBHSMP010000038">
    <property type="protein sequence ID" value="MFC5431748.1"/>
    <property type="molecule type" value="Genomic_DNA"/>
</dbReference>
<evidence type="ECO:0000313" key="1">
    <source>
        <dbReference type="EMBL" id="MFC5431748.1"/>
    </source>
</evidence>
<dbReference type="SUPFAM" id="SSF51126">
    <property type="entry name" value="Pectin lyase-like"/>
    <property type="match status" value="1"/>
</dbReference>
<sequence>MSLSEQLTDAIAAQNALTQAVAGKMGQIDGRVEQFVSQWGIDGYTTLEVGAGKQFGSIQDAWNSLIGKTLKADVLIKVADGVYTTNGVILTHQPFAHRIHIEGNIGNPAACQIKFVPDTNGASHGVMFDNVLKVGFSGFKLIGEATDQNWTHRSLLIQQGSRVWSWPGSVQIEGGPVGLHVEHGSQYDCSDLHISNTRQWGAYIGSGSRAYLGGLRLIGPGKDVQTTVPARFNNGVERTTMAYGLVVADAAQCWTGNAHITDWNVGTHVGQNGYIWCDSVKIKRCDIGCYAGHGGICWSALPGTVEQRATIVDARFGFLADHGGKIVVNHAIVEQCESGFVAAQHSQILANQSIARNCVRGYESHGQSTVQAYGATPSECQIDYTPPNPDVPGNANAIIRR</sequence>
<proteinExistence type="predicted"/>
<reference evidence="2" key="1">
    <citation type="journal article" date="2019" name="Int. J. Syst. Evol. Microbiol.">
        <title>The Global Catalogue of Microorganisms (GCM) 10K type strain sequencing project: providing services to taxonomists for standard genome sequencing and annotation.</title>
        <authorList>
            <consortium name="The Broad Institute Genomics Platform"/>
            <consortium name="The Broad Institute Genome Sequencing Center for Infectious Disease"/>
            <person name="Wu L."/>
            <person name="Ma J."/>
        </authorList>
    </citation>
    <scope>NUCLEOTIDE SEQUENCE [LARGE SCALE GENOMIC DNA]</scope>
    <source>
        <strain evidence="2">CCUG 56042</strain>
    </source>
</reference>
<dbReference type="InterPro" id="IPR011050">
    <property type="entry name" value="Pectin_lyase_fold/virulence"/>
</dbReference>
<evidence type="ECO:0000313" key="2">
    <source>
        <dbReference type="Proteomes" id="UP001596103"/>
    </source>
</evidence>
<dbReference type="Proteomes" id="UP001596103">
    <property type="component" value="Unassembled WGS sequence"/>
</dbReference>
<organism evidence="1 2">
    <name type="scientific">Paraburkholderia denitrificans</name>
    <dbReference type="NCBI Taxonomy" id="694025"/>
    <lineage>
        <taxon>Bacteria</taxon>
        <taxon>Pseudomonadati</taxon>
        <taxon>Pseudomonadota</taxon>
        <taxon>Betaproteobacteria</taxon>
        <taxon>Burkholderiales</taxon>
        <taxon>Burkholderiaceae</taxon>
        <taxon>Paraburkholderia</taxon>
    </lineage>
</organism>
<dbReference type="RefSeq" id="WP_377715217.1">
    <property type="nucleotide sequence ID" value="NZ_JBHSMP010000038.1"/>
</dbReference>
<keyword evidence="2" id="KW-1185">Reference proteome</keyword>
<name>A0ABW0JFK0_9BURK</name>
<evidence type="ECO:0008006" key="3">
    <source>
        <dbReference type="Google" id="ProtNLM"/>
    </source>
</evidence>
<comment type="caution">
    <text evidence="1">The sequence shown here is derived from an EMBL/GenBank/DDBJ whole genome shotgun (WGS) entry which is preliminary data.</text>
</comment>
<gene>
    <name evidence="1" type="ORF">ACFPTO_23575</name>
</gene>